<dbReference type="Pfam" id="PF13916">
    <property type="entry name" value="Phostensin_N"/>
    <property type="match status" value="2"/>
</dbReference>
<dbReference type="OrthoDB" id="9945184at2759"/>
<comment type="subcellular location">
    <subcellularLocation>
        <location evidence="1">Cytoplasm</location>
    </subcellularLocation>
</comment>
<reference evidence="9" key="1">
    <citation type="submission" date="2025-08" db="UniProtKB">
        <authorList>
            <consortium name="RefSeq"/>
        </authorList>
    </citation>
    <scope>IDENTIFICATION</scope>
</reference>
<dbReference type="KEGG" id="gsh:117368100"/>
<dbReference type="Proteomes" id="UP000515159">
    <property type="component" value="Chromosome 10"/>
</dbReference>
<dbReference type="InterPro" id="IPR025903">
    <property type="entry name" value="Phostensin/Taperin_N_dom"/>
</dbReference>
<feature type="compositionally biased region" description="Basic and acidic residues" evidence="5">
    <location>
        <begin position="21"/>
        <end position="30"/>
    </location>
</feature>
<evidence type="ECO:0000256" key="1">
    <source>
        <dbReference type="ARBA" id="ARBA00004496"/>
    </source>
</evidence>
<evidence type="ECO:0000259" key="7">
    <source>
        <dbReference type="Pfam" id="PF13916"/>
    </source>
</evidence>
<feature type="domain" description="Phostensin/Taperin PP1-binding" evidence="6">
    <location>
        <begin position="732"/>
        <end position="874"/>
    </location>
</feature>
<organism evidence="8 9">
    <name type="scientific">Geotrypetes seraphini</name>
    <name type="common">Gaboon caecilian</name>
    <name type="synonym">Caecilia seraphini</name>
    <dbReference type="NCBI Taxonomy" id="260995"/>
    <lineage>
        <taxon>Eukaryota</taxon>
        <taxon>Metazoa</taxon>
        <taxon>Chordata</taxon>
        <taxon>Craniata</taxon>
        <taxon>Vertebrata</taxon>
        <taxon>Euteleostomi</taxon>
        <taxon>Amphibia</taxon>
        <taxon>Gymnophiona</taxon>
        <taxon>Geotrypetes</taxon>
    </lineage>
</organism>
<feature type="compositionally biased region" description="Low complexity" evidence="5">
    <location>
        <begin position="334"/>
        <end position="346"/>
    </location>
</feature>
<evidence type="ECO:0000259" key="6">
    <source>
        <dbReference type="Pfam" id="PF13914"/>
    </source>
</evidence>
<dbReference type="FunCoup" id="A0A6P8SFQ3">
    <property type="interactions" value="344"/>
</dbReference>
<dbReference type="GO" id="GO:0003779">
    <property type="term" value="F:actin binding"/>
    <property type="evidence" value="ECO:0007669"/>
    <property type="project" value="UniProtKB-KW"/>
</dbReference>
<dbReference type="PANTHER" id="PTHR21685">
    <property type="entry name" value="TON-B BOX DOMAIN"/>
    <property type="match status" value="1"/>
</dbReference>
<evidence type="ECO:0000256" key="2">
    <source>
        <dbReference type="ARBA" id="ARBA00022490"/>
    </source>
</evidence>
<proteinExistence type="predicted"/>
<feature type="region of interest" description="Disordered" evidence="5">
    <location>
        <begin position="871"/>
        <end position="902"/>
    </location>
</feature>
<dbReference type="RefSeq" id="XP_033817299.1">
    <property type="nucleotide sequence ID" value="XM_033961408.1"/>
</dbReference>
<feature type="domain" description="Phostensin/Taperin N-terminal" evidence="7">
    <location>
        <begin position="83"/>
        <end position="149"/>
    </location>
</feature>
<evidence type="ECO:0000256" key="3">
    <source>
        <dbReference type="ARBA" id="ARBA00022553"/>
    </source>
</evidence>
<evidence type="ECO:0000256" key="4">
    <source>
        <dbReference type="ARBA" id="ARBA00023203"/>
    </source>
</evidence>
<dbReference type="InParanoid" id="A0A6P8SFQ3"/>
<feature type="compositionally biased region" description="Basic residues" evidence="5">
    <location>
        <begin position="57"/>
        <end position="80"/>
    </location>
</feature>
<feature type="region of interest" description="Disordered" evidence="5">
    <location>
        <begin position="324"/>
        <end position="346"/>
    </location>
</feature>
<keyword evidence="4" id="KW-0009">Actin-binding</keyword>
<keyword evidence="3" id="KW-0597">Phosphoprotein</keyword>
<dbReference type="InterPro" id="IPR026671">
    <property type="entry name" value="PPP1R18/Tprn"/>
</dbReference>
<keyword evidence="2" id="KW-0963">Cytoplasm</keyword>
<feature type="region of interest" description="Disordered" evidence="5">
    <location>
        <begin position="117"/>
        <end position="136"/>
    </location>
</feature>
<dbReference type="InterPro" id="IPR025907">
    <property type="entry name" value="Phostensin/Taperin_PP1-bd_dom"/>
</dbReference>
<feature type="compositionally biased region" description="Basic and acidic residues" evidence="5">
    <location>
        <begin position="636"/>
        <end position="645"/>
    </location>
</feature>
<feature type="compositionally biased region" description="Basic and acidic residues" evidence="5">
    <location>
        <begin position="655"/>
        <end position="666"/>
    </location>
</feature>
<evidence type="ECO:0000313" key="9">
    <source>
        <dbReference type="RefSeq" id="XP_033817299.1"/>
    </source>
</evidence>
<dbReference type="GO" id="GO:0005737">
    <property type="term" value="C:cytoplasm"/>
    <property type="evidence" value="ECO:0007669"/>
    <property type="project" value="UniProtKB-SubCell"/>
</dbReference>
<feature type="compositionally biased region" description="Low complexity" evidence="5">
    <location>
        <begin position="125"/>
        <end position="136"/>
    </location>
</feature>
<dbReference type="GO" id="GO:0019902">
    <property type="term" value="F:phosphatase binding"/>
    <property type="evidence" value="ECO:0007669"/>
    <property type="project" value="InterPro"/>
</dbReference>
<gene>
    <name evidence="9" type="primary">TPRN</name>
</gene>
<keyword evidence="8" id="KW-1185">Reference proteome</keyword>
<evidence type="ECO:0000256" key="5">
    <source>
        <dbReference type="SAM" id="MobiDB-lite"/>
    </source>
</evidence>
<feature type="compositionally biased region" description="Acidic residues" evidence="5">
    <location>
        <begin position="873"/>
        <end position="885"/>
    </location>
</feature>
<sequence length="988" mass="110041">MLSAAASGSSGGGGVIWSREPPPRSPERGRMPAWQREILERKRAKAAGSPGRELSPGRKRSEHVGFRSKPRPRSPARKPTKSSMESSAGTDRESLVLQESLGPLHQNPFIRLEKERKQRLKQLRTSSGSQSGNNSTPIQHLLELYSNVPGIRTIRAENIIIIESDPDYFSERKVADSATDPLDVLLTRRDNKVTEIRASEVVVYESSLSQSQEELSAPTQTQGMGKLSNFLDDGMGHSGRVSRLLEKFDQSYVRPQRSRSSDSLLDQNLSYKPHMLPKSPLSPAALEWQSQSSLHKMSSKSEATSRFAFNGPIPWLPSKHSCMSVLSPPPEQMSPKSTSSSPLSPSAYLGSFSRSLPLQPLSPEKPINVEDKPESPGVSSFREMFENFPLNQMQQTKLKNFSQKTGNSTITVYPKGFSNIEAKHSAIESVPSKKDLLLSNGHVVHSELDLMSAESIIIQEILSGNTEEKERLPSSVSEQNRLVPSTVSSSTNELFKGGKTWRPKSELDLIRSKFCAKPNTSLYETSGLSHLPEKVTSFTPNQQKQVSAATSSNDTFQIQPAPKSDLANIPADDVQAIALANIRMQSKNSFTFIPKRRLGPPSYLEEEGNVEKPNNEHSASNFSYRQMQFTYLDGEHGGQNSKEEFTSEQASVHPTDTDAERMESTDRSMVPLPKVDQRQELLPYSSVTESHSFTDHGAELEYLSNMKDEEHEKTIKVPITNIFNREFNSLDVPVTNIDDMVHAEEKGSKPASFSLQSQVGPSSFHFKKGNTFTVVPKHKLFAPDDEGFDATDREQDSGCDVDSRLKAESMEGSDLGVCNKKRYPTVGEIEVIGGYMSLEKSCLSKHDSSRKKLKISFNENSLQTMFEYPSETSLEEEEEEEEEEGDKVSVSETEEEERSYSIFLPRPSFINGTTPGMALQQNPSNSGLSSYTPKHSIEFSRWQEHKCEERLSFADPSHQDSDCLLDNMLTPADSHSLTEFSSEPALYF</sequence>
<dbReference type="GeneID" id="117368100"/>
<dbReference type="CTD" id="286262"/>
<dbReference type="Pfam" id="PF13914">
    <property type="entry name" value="Phostensin"/>
    <property type="match status" value="1"/>
</dbReference>
<dbReference type="AlphaFoldDB" id="A0A6P8SFQ3"/>
<dbReference type="PANTHER" id="PTHR21685:SF1">
    <property type="entry name" value="TAPERIN"/>
    <property type="match status" value="1"/>
</dbReference>
<feature type="region of interest" description="Disordered" evidence="5">
    <location>
        <begin position="636"/>
        <end position="667"/>
    </location>
</feature>
<evidence type="ECO:0000313" key="8">
    <source>
        <dbReference type="Proteomes" id="UP000515159"/>
    </source>
</evidence>
<feature type="domain" description="Phostensin/Taperin N-terminal" evidence="7">
    <location>
        <begin position="27"/>
        <end position="53"/>
    </location>
</feature>
<feature type="region of interest" description="Disordered" evidence="5">
    <location>
        <begin position="1"/>
        <end position="100"/>
    </location>
</feature>
<accession>A0A6P8SFQ3</accession>
<protein>
    <submittedName>
        <fullName evidence="9">Taperin</fullName>
    </submittedName>
</protein>
<feature type="region of interest" description="Disordered" evidence="5">
    <location>
        <begin position="912"/>
        <end position="931"/>
    </location>
</feature>
<name>A0A6P8SFQ3_GEOSA</name>